<dbReference type="EMBL" id="OBEJ01000002">
    <property type="protein sequence ID" value="SNZ11667.1"/>
    <property type="molecule type" value="Genomic_DNA"/>
</dbReference>
<dbReference type="Gene3D" id="3.40.50.720">
    <property type="entry name" value="NAD(P)-binding Rossmann-like Domain"/>
    <property type="match status" value="1"/>
</dbReference>
<feature type="active site" description="Nucleophile" evidence="10 11">
    <location>
        <position position="140"/>
    </location>
</feature>
<feature type="binding site" evidence="10">
    <location>
        <position position="168"/>
    </location>
    <ligand>
        <name>NAD(+)</name>
        <dbReference type="ChEBI" id="CHEBI:57540"/>
    </ligand>
</feature>
<dbReference type="Proteomes" id="UP000219453">
    <property type="component" value="Unassembled WGS sequence"/>
</dbReference>
<evidence type="ECO:0000256" key="2">
    <source>
        <dbReference type="ARBA" id="ARBA00007406"/>
    </source>
</evidence>
<comment type="subunit">
    <text evidence="3 10 12">Homotetramer.</text>
</comment>
<evidence type="ECO:0000256" key="11">
    <source>
        <dbReference type="PIRSR" id="PIRSR000149-1"/>
    </source>
</evidence>
<comment type="pathway">
    <text evidence="1 10 12">Carbohydrate degradation; glycolysis; pyruvate from D-glyceraldehyde 3-phosphate: step 1/5.</text>
</comment>
<protein>
    <recommendedName>
        <fullName evidence="10 12">Glyceraldehyde-3-phosphate dehydrogenase</fullName>
        <shortName evidence="10">GAPDH</shortName>
        <ecNumber evidence="10 12">1.2.1.59</ecNumber>
    </recommendedName>
    <alternativeName>
        <fullName evidence="10">NAD(P)-dependent glyceraldehyde-3-phosphate dehydrogenase</fullName>
    </alternativeName>
</protein>
<keyword evidence="4 10" id="KW-0521">NADP</keyword>
<evidence type="ECO:0000313" key="15">
    <source>
        <dbReference type="Proteomes" id="UP000219453"/>
    </source>
</evidence>
<dbReference type="OrthoDB" id="295712at2157"/>
<dbReference type="SUPFAM" id="SSF51735">
    <property type="entry name" value="NAD(P)-binding Rossmann-fold domains"/>
    <property type="match status" value="1"/>
</dbReference>
<dbReference type="PROSITE" id="PS00071">
    <property type="entry name" value="GAPDH"/>
    <property type="match status" value="1"/>
</dbReference>
<evidence type="ECO:0000256" key="4">
    <source>
        <dbReference type="ARBA" id="ARBA00022857"/>
    </source>
</evidence>
<evidence type="ECO:0000259" key="13">
    <source>
        <dbReference type="SMART" id="SM00846"/>
    </source>
</evidence>
<keyword evidence="15" id="KW-1185">Reference proteome</keyword>
<keyword evidence="10 12" id="KW-0963">Cytoplasm</keyword>
<dbReference type="NCBIfam" id="NF003251">
    <property type="entry name" value="PRK04207.1"/>
    <property type="match status" value="1"/>
</dbReference>
<gene>
    <name evidence="10" type="primary">gap</name>
    <name evidence="14" type="ORF">SAMN06269185_1369</name>
</gene>
<dbReference type="CDD" id="cd02278">
    <property type="entry name" value="GAPDH_II_N"/>
    <property type="match status" value="1"/>
</dbReference>
<feature type="binding site" evidence="10">
    <location>
        <begin position="139"/>
        <end position="141"/>
    </location>
    <ligand>
        <name>D-glyceraldehyde 3-phosphate</name>
        <dbReference type="ChEBI" id="CHEBI:59776"/>
    </ligand>
</feature>
<reference evidence="15" key="1">
    <citation type="submission" date="2017-09" db="EMBL/GenBank/DDBJ databases">
        <authorList>
            <person name="Varghese N."/>
            <person name="Submissions S."/>
        </authorList>
    </citation>
    <scope>NUCLEOTIDE SEQUENCE [LARGE SCALE GENOMIC DNA]</scope>
    <source>
        <strain evidence="15">DSM 27208</strain>
    </source>
</reference>
<dbReference type="EC" id="1.2.1.59" evidence="10 12"/>
<comment type="similarity">
    <text evidence="2 10 12">Belongs to the glyceraldehyde-3-phosphate dehydrogenase family.</text>
</comment>
<evidence type="ECO:0000256" key="6">
    <source>
        <dbReference type="ARBA" id="ARBA00023027"/>
    </source>
</evidence>
<dbReference type="NCBIfam" id="TIGR01546">
    <property type="entry name" value="GAPDH-II_archae"/>
    <property type="match status" value="1"/>
</dbReference>
<dbReference type="Gene3D" id="3.30.360.10">
    <property type="entry name" value="Dihydrodipicolinate Reductase, domain 2"/>
    <property type="match status" value="1"/>
</dbReference>
<proteinExistence type="inferred from homology"/>
<dbReference type="GO" id="GO:0051287">
    <property type="term" value="F:NAD binding"/>
    <property type="evidence" value="ECO:0007669"/>
    <property type="project" value="UniProtKB-UniRule"/>
</dbReference>
<evidence type="ECO:0000256" key="8">
    <source>
        <dbReference type="ARBA" id="ARBA00048067"/>
    </source>
</evidence>
<dbReference type="InterPro" id="IPR006436">
    <property type="entry name" value="Glyceraldehyde-3-P_DH_2_arc"/>
</dbReference>
<evidence type="ECO:0000256" key="1">
    <source>
        <dbReference type="ARBA" id="ARBA00004869"/>
    </source>
</evidence>
<dbReference type="GO" id="GO:0047100">
    <property type="term" value="F:glyceraldehyde-3-phosphate dehydrogenase (NADP+) (phosphorylating) activity"/>
    <property type="evidence" value="ECO:0007669"/>
    <property type="project" value="RHEA"/>
</dbReference>
<dbReference type="InterPro" id="IPR020828">
    <property type="entry name" value="GlycerAld_3-P_DH_NAD(P)-bd"/>
</dbReference>
<dbReference type="GO" id="GO:0050661">
    <property type="term" value="F:NADP binding"/>
    <property type="evidence" value="ECO:0007669"/>
    <property type="project" value="UniProtKB-UniRule"/>
</dbReference>
<dbReference type="UniPathway" id="UPA00109">
    <property type="reaction ID" value="UER00184"/>
</dbReference>
<evidence type="ECO:0000256" key="7">
    <source>
        <dbReference type="ARBA" id="ARBA00023152"/>
    </source>
</evidence>
<comment type="caution">
    <text evidence="10">Lacks conserved residue(s) required for the propagation of feature annotation.</text>
</comment>
<dbReference type="Pfam" id="PF02800">
    <property type="entry name" value="Gp_dh_C"/>
    <property type="match status" value="1"/>
</dbReference>
<evidence type="ECO:0000256" key="9">
    <source>
        <dbReference type="ARBA" id="ARBA00048853"/>
    </source>
</evidence>
<dbReference type="AlphaFoldDB" id="A0A285NRR8"/>
<dbReference type="GO" id="GO:0005737">
    <property type="term" value="C:cytoplasm"/>
    <property type="evidence" value="ECO:0007669"/>
    <property type="project" value="UniProtKB-SubCell"/>
</dbReference>
<dbReference type="InterPro" id="IPR020829">
    <property type="entry name" value="GlycerAld_3-P_DH_cat"/>
</dbReference>
<dbReference type="PIRSF" id="PIRSF000149">
    <property type="entry name" value="GAP_DH"/>
    <property type="match status" value="1"/>
</dbReference>
<dbReference type="HAMAP" id="MF_00559">
    <property type="entry name" value="G3P_dehdrog_arch"/>
    <property type="match status" value="1"/>
</dbReference>
<dbReference type="GO" id="GO:0004365">
    <property type="term" value="F:glyceraldehyde-3-phosphate dehydrogenase (NAD+) (phosphorylating) activity"/>
    <property type="evidence" value="ECO:0007669"/>
    <property type="project" value="UniProtKB-UniRule"/>
</dbReference>
<dbReference type="SMART" id="SM00846">
    <property type="entry name" value="Gp_dh_N"/>
    <property type="match status" value="1"/>
</dbReference>
<dbReference type="SUPFAM" id="SSF55347">
    <property type="entry name" value="Glyceraldehyde-3-phosphate dehydrogenase-like, C-terminal domain"/>
    <property type="match status" value="1"/>
</dbReference>
<feature type="binding site" evidence="10">
    <location>
        <begin position="11"/>
        <end position="12"/>
    </location>
    <ligand>
        <name>NAD(+)</name>
        <dbReference type="ChEBI" id="CHEBI:57540"/>
    </ligand>
</feature>
<name>A0A285NRR8_NATPI</name>
<organism evidence="14 15">
    <name type="scientific">Natronoarchaeum philippinense</name>
    <dbReference type="NCBI Taxonomy" id="558529"/>
    <lineage>
        <taxon>Archaea</taxon>
        <taxon>Methanobacteriati</taxon>
        <taxon>Methanobacteriota</taxon>
        <taxon>Stenosarchaea group</taxon>
        <taxon>Halobacteria</taxon>
        <taxon>Halobacteriales</taxon>
        <taxon>Natronoarchaeaceae</taxon>
    </lineage>
</organism>
<dbReference type="GO" id="GO:0006096">
    <property type="term" value="P:glycolytic process"/>
    <property type="evidence" value="ECO:0007669"/>
    <property type="project" value="UniProtKB-UniRule"/>
</dbReference>
<evidence type="ECO:0000313" key="14">
    <source>
        <dbReference type="EMBL" id="SNZ11667.1"/>
    </source>
</evidence>
<keyword evidence="6 10" id="KW-0520">NAD</keyword>
<comment type="catalytic activity">
    <reaction evidence="9 10 12">
        <text>D-glyceraldehyde 3-phosphate + phosphate + NAD(+) = (2R)-3-phospho-glyceroyl phosphate + NADH + H(+)</text>
        <dbReference type="Rhea" id="RHEA:10300"/>
        <dbReference type="ChEBI" id="CHEBI:15378"/>
        <dbReference type="ChEBI" id="CHEBI:43474"/>
        <dbReference type="ChEBI" id="CHEBI:57540"/>
        <dbReference type="ChEBI" id="CHEBI:57604"/>
        <dbReference type="ChEBI" id="CHEBI:57945"/>
        <dbReference type="ChEBI" id="CHEBI:59776"/>
        <dbReference type="EC" id="1.2.1.59"/>
    </reaction>
</comment>
<keyword evidence="7 10" id="KW-0324">Glycolysis</keyword>
<feature type="domain" description="Glyceraldehyde 3-phosphate dehydrogenase NAD(P) binding" evidence="13">
    <location>
        <begin position="2"/>
        <end position="140"/>
    </location>
</feature>
<comment type="catalytic activity">
    <reaction evidence="8 10 12">
        <text>D-glyceraldehyde 3-phosphate + phosphate + NADP(+) = (2R)-3-phospho-glyceroyl phosphate + NADPH + H(+)</text>
        <dbReference type="Rhea" id="RHEA:10296"/>
        <dbReference type="ChEBI" id="CHEBI:15378"/>
        <dbReference type="ChEBI" id="CHEBI:43474"/>
        <dbReference type="ChEBI" id="CHEBI:57604"/>
        <dbReference type="ChEBI" id="CHEBI:57783"/>
        <dbReference type="ChEBI" id="CHEBI:58349"/>
        <dbReference type="ChEBI" id="CHEBI:59776"/>
        <dbReference type="EC" id="1.2.1.59"/>
    </reaction>
</comment>
<dbReference type="InterPro" id="IPR020831">
    <property type="entry name" value="GlycerAld/Erythrose_P_DH"/>
</dbReference>
<dbReference type="RefSeq" id="WP_097008364.1">
    <property type="nucleotide sequence ID" value="NZ_OBEJ01000002.1"/>
</dbReference>
<evidence type="ECO:0000256" key="5">
    <source>
        <dbReference type="ARBA" id="ARBA00023002"/>
    </source>
</evidence>
<evidence type="ECO:0000256" key="3">
    <source>
        <dbReference type="ARBA" id="ARBA00011881"/>
    </source>
</evidence>
<keyword evidence="5 10" id="KW-0560">Oxidoreductase</keyword>
<feature type="binding site" evidence="10">
    <location>
        <begin position="194"/>
        <end position="195"/>
    </location>
    <ligand>
        <name>D-glyceraldehyde 3-phosphate</name>
        <dbReference type="ChEBI" id="CHEBI:59776"/>
    </ligand>
</feature>
<comment type="subcellular location">
    <subcellularLocation>
        <location evidence="10 12">Cytoplasm</location>
    </subcellularLocation>
</comment>
<feature type="binding site" evidence="10">
    <location>
        <position position="301"/>
    </location>
    <ligand>
        <name>NAD(+)</name>
        <dbReference type="ChEBI" id="CHEBI:57540"/>
    </ligand>
</feature>
<evidence type="ECO:0000256" key="10">
    <source>
        <dbReference type="HAMAP-Rule" id="MF_00559"/>
    </source>
</evidence>
<dbReference type="CDD" id="cd18127">
    <property type="entry name" value="GAPDH_II_C"/>
    <property type="match status" value="1"/>
</dbReference>
<sequence length="356" mass="38331">MLHVGVNGYGTIGKRVADAVRSQPDMTVEGVTKTGPDFAAERASVAGYDLHATDEDAVDAFRAAGLDIAGTVEDLVDASDVIVDATPGGVGAEYRSLYEAHDTPAVFQGAESPDVAEMSFNARSNFEDARDAEYVRVVSCNTTGLSRLLAPLSETYGVKKARATLVRRGGDPDQSGRGPINDILPNPVEVPSHHGPDVQTVFPDLSIDTLGLTVPATLMHVHSVNVTLESAPDVRDVRDLLDAESRVFLVPRRSRIESCGELREYARDAGRPRGDIWENCVWEESITVEGRDFYCFQAIHQEADVVPENVDALRAMFDLADREESVARTNAALGLTDEAVRIEAPGVAADGSGRNR</sequence>
<evidence type="ECO:0000256" key="12">
    <source>
        <dbReference type="RuleBase" id="RU003388"/>
    </source>
</evidence>
<accession>A0A285NRR8</accession>
<dbReference type="InterPro" id="IPR036291">
    <property type="entry name" value="NAD(P)-bd_dom_sf"/>
</dbReference>
<dbReference type="InterPro" id="IPR020830">
    <property type="entry name" value="GlycerAld_3-P_DH_AS"/>
</dbReference>